<feature type="non-terminal residue" evidence="3">
    <location>
        <position position="59"/>
    </location>
</feature>
<feature type="region of interest" description="Disordered" evidence="1">
    <location>
        <begin position="37"/>
        <end position="59"/>
    </location>
</feature>
<feature type="non-terminal residue" evidence="3">
    <location>
        <position position="1"/>
    </location>
</feature>
<dbReference type="EMBL" id="JAMKFB020000800">
    <property type="protein sequence ID" value="KAL0147219.1"/>
    <property type="molecule type" value="Genomic_DNA"/>
</dbReference>
<proteinExistence type="predicted"/>
<sequence length="59" mass="6335">NRARSTDPKPGQIWQPLLGQSWLTSGELLPAHSRVSRHSAASGPIPLATWGCSQGRSTQ</sequence>
<keyword evidence="4" id="KW-1185">Reference proteome</keyword>
<comment type="caution">
    <text evidence="3">The sequence shown here is derived from an EMBL/GenBank/DDBJ whole genome shotgun (WGS) entry which is preliminary data.</text>
</comment>
<name>A0ABD0MED3_CIRMR</name>
<accession>A0ABD0MED3</accession>
<dbReference type="Proteomes" id="UP001529510">
    <property type="component" value="Unassembled WGS sequence"/>
</dbReference>
<gene>
    <name evidence="3" type="ORF">M9458_057475</name>
    <name evidence="2" type="ORF">M9458_058077</name>
</gene>
<evidence type="ECO:0000313" key="3">
    <source>
        <dbReference type="EMBL" id="KAL0147219.1"/>
    </source>
</evidence>
<dbReference type="AlphaFoldDB" id="A0ABD0MED3"/>
<organism evidence="3 4">
    <name type="scientific">Cirrhinus mrigala</name>
    <name type="common">Mrigala</name>
    <dbReference type="NCBI Taxonomy" id="683832"/>
    <lineage>
        <taxon>Eukaryota</taxon>
        <taxon>Metazoa</taxon>
        <taxon>Chordata</taxon>
        <taxon>Craniata</taxon>
        <taxon>Vertebrata</taxon>
        <taxon>Euteleostomi</taxon>
        <taxon>Actinopterygii</taxon>
        <taxon>Neopterygii</taxon>
        <taxon>Teleostei</taxon>
        <taxon>Ostariophysi</taxon>
        <taxon>Cypriniformes</taxon>
        <taxon>Cyprinidae</taxon>
        <taxon>Labeoninae</taxon>
        <taxon>Labeonini</taxon>
        <taxon>Cirrhinus</taxon>
    </lineage>
</organism>
<evidence type="ECO:0000313" key="2">
    <source>
        <dbReference type="EMBL" id="KAL0146737.1"/>
    </source>
</evidence>
<dbReference type="EMBL" id="JAMKFB020000908">
    <property type="protein sequence ID" value="KAL0146737.1"/>
    <property type="molecule type" value="Genomic_DNA"/>
</dbReference>
<protein>
    <submittedName>
        <fullName evidence="3">Uncharacterized protein</fullName>
    </submittedName>
</protein>
<evidence type="ECO:0000313" key="4">
    <source>
        <dbReference type="Proteomes" id="UP001529510"/>
    </source>
</evidence>
<reference evidence="3 4" key="1">
    <citation type="submission" date="2024-05" db="EMBL/GenBank/DDBJ databases">
        <title>Genome sequencing and assembly of Indian major carp, Cirrhinus mrigala (Hamilton, 1822).</title>
        <authorList>
            <person name="Mohindra V."/>
            <person name="Chowdhury L.M."/>
            <person name="Lal K."/>
            <person name="Jena J.K."/>
        </authorList>
    </citation>
    <scope>NUCLEOTIDE SEQUENCE [LARGE SCALE GENOMIC DNA]</scope>
    <source>
        <strain evidence="3">CM1030</strain>
        <tissue evidence="3">Blood</tissue>
    </source>
</reference>
<evidence type="ECO:0000256" key="1">
    <source>
        <dbReference type="SAM" id="MobiDB-lite"/>
    </source>
</evidence>